<dbReference type="GO" id="GO:0052706">
    <property type="term" value="F:L-histidine N(alpha)-methyltransferase activity"/>
    <property type="evidence" value="ECO:0007669"/>
    <property type="project" value="UniProtKB-EC"/>
</dbReference>
<evidence type="ECO:0000313" key="4">
    <source>
        <dbReference type="EMBL" id="MFD1142042.1"/>
    </source>
</evidence>
<dbReference type="Pfam" id="PF10017">
    <property type="entry name" value="Methyltransf_33"/>
    <property type="match status" value="1"/>
</dbReference>
<evidence type="ECO:0000259" key="3">
    <source>
        <dbReference type="Pfam" id="PF10017"/>
    </source>
</evidence>
<keyword evidence="5" id="KW-1185">Reference proteome</keyword>
<keyword evidence="2 4" id="KW-0808">Transferase</keyword>
<keyword evidence="1 4" id="KW-0489">Methyltransferase</keyword>
<proteinExistence type="predicted"/>
<name>A0ABW3Q9F6_9BACT</name>
<dbReference type="InterPro" id="IPR035094">
    <property type="entry name" value="EgtD"/>
</dbReference>
<evidence type="ECO:0000256" key="2">
    <source>
        <dbReference type="ARBA" id="ARBA00022679"/>
    </source>
</evidence>
<dbReference type="PIRSF" id="PIRSF018005">
    <property type="entry name" value="UCP018005"/>
    <property type="match status" value="1"/>
</dbReference>
<dbReference type="InterPro" id="IPR017804">
    <property type="entry name" value="MeTrfase_EgtD-like"/>
</dbReference>
<sequence>MNTTLVDSPFRTDVLQGLSASPKYLLSKYFYDARGDELFGQIMRCPEYYLTRAEAEILSLQSGAILERCGGMQGSFDIVELGAGDGSKTVFLLREALRMQGSGRYYPIDISPGIINYLSQTLSTKLPGLEVHGLAGEYFAMLEQMQALTESPKLVLFLGATVGNMLPEEAAEFFQQLKTYLRPGDYLLVGFDLKKNPQTILDAYNDKEGLTKAFNLNLLQRINRELGADFKPGQFEHFPVYDPLSGSCKSYLISRCSQRVIFDDDTVIEFERDEPIYMEVSQKYSKTEIQALALKAGYEPVDAFFDCRHQFTDVLWRV</sequence>
<dbReference type="RefSeq" id="WP_265992545.1">
    <property type="nucleotide sequence ID" value="NZ_CP110973.1"/>
</dbReference>
<dbReference type="EMBL" id="JBHTLP010000008">
    <property type="protein sequence ID" value="MFD1142042.1"/>
    <property type="molecule type" value="Genomic_DNA"/>
</dbReference>
<comment type="caution">
    <text evidence="4">The sequence shown here is derived from an EMBL/GenBank/DDBJ whole genome shotgun (WGS) entry which is preliminary data.</text>
</comment>
<dbReference type="NCBIfam" id="TIGR03438">
    <property type="entry name" value="egtD_ergothio"/>
    <property type="match status" value="1"/>
</dbReference>
<dbReference type="GO" id="GO:0032259">
    <property type="term" value="P:methylation"/>
    <property type="evidence" value="ECO:0007669"/>
    <property type="project" value="UniProtKB-KW"/>
</dbReference>
<dbReference type="CDD" id="cd02440">
    <property type="entry name" value="AdoMet_MTases"/>
    <property type="match status" value="1"/>
</dbReference>
<evidence type="ECO:0000256" key="1">
    <source>
        <dbReference type="ARBA" id="ARBA00022603"/>
    </source>
</evidence>
<dbReference type="EC" id="2.1.1.44" evidence="4"/>
<dbReference type="InterPro" id="IPR019257">
    <property type="entry name" value="MeTrfase_dom"/>
</dbReference>
<dbReference type="InterPro" id="IPR029063">
    <property type="entry name" value="SAM-dependent_MTases_sf"/>
</dbReference>
<accession>A0ABW3Q9F6</accession>
<organism evidence="4 5">
    <name type="scientific">Larkinella insperata</name>
    <dbReference type="NCBI Taxonomy" id="332158"/>
    <lineage>
        <taxon>Bacteria</taxon>
        <taxon>Pseudomonadati</taxon>
        <taxon>Bacteroidota</taxon>
        <taxon>Cytophagia</taxon>
        <taxon>Cytophagales</taxon>
        <taxon>Spirosomataceae</taxon>
        <taxon>Larkinella</taxon>
    </lineage>
</organism>
<gene>
    <name evidence="4" type="primary">egtD</name>
    <name evidence="4" type="ORF">ACFQ4C_13020</name>
</gene>
<dbReference type="Gene3D" id="3.40.50.150">
    <property type="entry name" value="Vaccinia Virus protein VP39"/>
    <property type="match status" value="1"/>
</dbReference>
<dbReference type="PANTHER" id="PTHR43397:SF1">
    <property type="entry name" value="ERGOTHIONEINE BIOSYNTHESIS PROTEIN 1"/>
    <property type="match status" value="1"/>
</dbReference>
<dbReference type="SUPFAM" id="SSF53335">
    <property type="entry name" value="S-adenosyl-L-methionine-dependent methyltransferases"/>
    <property type="match status" value="1"/>
</dbReference>
<evidence type="ECO:0000313" key="5">
    <source>
        <dbReference type="Proteomes" id="UP001597116"/>
    </source>
</evidence>
<dbReference type="Proteomes" id="UP001597116">
    <property type="component" value="Unassembled WGS sequence"/>
</dbReference>
<protein>
    <submittedName>
        <fullName evidence="4">L-histidine N(Alpha)-methyltransferase</fullName>
        <ecNumber evidence="4">2.1.1.44</ecNumber>
    </submittedName>
</protein>
<dbReference type="InterPro" id="IPR051128">
    <property type="entry name" value="EgtD_Methyltrsf_superfamily"/>
</dbReference>
<dbReference type="PANTHER" id="PTHR43397">
    <property type="entry name" value="ERGOTHIONEINE BIOSYNTHESIS PROTEIN 1"/>
    <property type="match status" value="1"/>
</dbReference>
<feature type="domain" description="Histidine-specific methyltransferase SAM-dependent" evidence="3">
    <location>
        <begin position="10"/>
        <end position="317"/>
    </location>
</feature>
<reference evidence="5" key="1">
    <citation type="journal article" date="2019" name="Int. J. Syst. Evol. Microbiol.">
        <title>The Global Catalogue of Microorganisms (GCM) 10K type strain sequencing project: providing services to taxonomists for standard genome sequencing and annotation.</title>
        <authorList>
            <consortium name="The Broad Institute Genomics Platform"/>
            <consortium name="The Broad Institute Genome Sequencing Center for Infectious Disease"/>
            <person name="Wu L."/>
            <person name="Ma J."/>
        </authorList>
    </citation>
    <scope>NUCLEOTIDE SEQUENCE [LARGE SCALE GENOMIC DNA]</scope>
    <source>
        <strain evidence="5">CCUG 55608</strain>
    </source>
</reference>